<name>A0AAP0SCJ1_LIQFO</name>
<proteinExistence type="predicted"/>
<dbReference type="Pfam" id="PF01843">
    <property type="entry name" value="DIL"/>
    <property type="match status" value="1"/>
</dbReference>
<feature type="domain" description="Dilute" evidence="1">
    <location>
        <begin position="36"/>
        <end position="366"/>
    </location>
</feature>
<dbReference type="GO" id="GO:0007015">
    <property type="term" value="P:actin filament organization"/>
    <property type="evidence" value="ECO:0007669"/>
    <property type="project" value="InterPro"/>
</dbReference>
<dbReference type="EMBL" id="JBBPBK010000001">
    <property type="protein sequence ID" value="KAK9292085.1"/>
    <property type="molecule type" value="Genomic_DNA"/>
</dbReference>
<evidence type="ECO:0000313" key="2">
    <source>
        <dbReference type="EMBL" id="KAK9292085.1"/>
    </source>
</evidence>
<comment type="caution">
    <text evidence="2">The sequence shown here is derived from an EMBL/GenBank/DDBJ whole genome shotgun (WGS) entry which is preliminary data.</text>
</comment>
<dbReference type="InterPro" id="IPR002710">
    <property type="entry name" value="Dilute_dom"/>
</dbReference>
<dbReference type="SMART" id="SM01132">
    <property type="entry name" value="DIL"/>
    <property type="match status" value="1"/>
</dbReference>
<protein>
    <recommendedName>
        <fullName evidence="1">Dilute domain-containing protein</fullName>
    </recommendedName>
</protein>
<dbReference type="PROSITE" id="PS51126">
    <property type="entry name" value="DILUTE"/>
    <property type="match status" value="1"/>
</dbReference>
<accession>A0AAP0SCJ1</accession>
<organism evidence="2 3">
    <name type="scientific">Liquidambar formosana</name>
    <name type="common">Formosan gum</name>
    <dbReference type="NCBI Taxonomy" id="63359"/>
    <lineage>
        <taxon>Eukaryota</taxon>
        <taxon>Viridiplantae</taxon>
        <taxon>Streptophyta</taxon>
        <taxon>Embryophyta</taxon>
        <taxon>Tracheophyta</taxon>
        <taxon>Spermatophyta</taxon>
        <taxon>Magnoliopsida</taxon>
        <taxon>eudicotyledons</taxon>
        <taxon>Gunneridae</taxon>
        <taxon>Pentapetalae</taxon>
        <taxon>Saxifragales</taxon>
        <taxon>Altingiaceae</taxon>
        <taxon>Liquidambar</taxon>
    </lineage>
</organism>
<dbReference type="PANTHER" id="PTHR16027:SF6">
    <property type="entry name" value="DILUTE DOMAIN-CONTAINING PROTEIN"/>
    <property type="match status" value="1"/>
</dbReference>
<keyword evidence="3" id="KW-1185">Reference proteome</keyword>
<dbReference type="Proteomes" id="UP001415857">
    <property type="component" value="Unassembled WGS sequence"/>
</dbReference>
<dbReference type="InterPro" id="IPR052072">
    <property type="entry name" value="Vascular_dev_regulator"/>
</dbReference>
<reference evidence="2 3" key="1">
    <citation type="journal article" date="2024" name="Plant J.">
        <title>Genome sequences and population genomics reveal climatic adaptation and genomic divergence between two closely related sweetgum species.</title>
        <authorList>
            <person name="Xu W.Q."/>
            <person name="Ren C.Q."/>
            <person name="Zhang X.Y."/>
            <person name="Comes H.P."/>
            <person name="Liu X.H."/>
            <person name="Li Y.G."/>
            <person name="Kettle C.J."/>
            <person name="Jalonen R."/>
            <person name="Gaisberger H."/>
            <person name="Ma Y.Z."/>
            <person name="Qiu Y.X."/>
        </authorList>
    </citation>
    <scope>NUCLEOTIDE SEQUENCE [LARGE SCALE GENOMIC DNA]</scope>
    <source>
        <strain evidence="2">Hangzhou</strain>
    </source>
</reference>
<gene>
    <name evidence="2" type="ORF">L1049_020041</name>
</gene>
<evidence type="ECO:0000259" key="1">
    <source>
        <dbReference type="PROSITE" id="PS51126"/>
    </source>
</evidence>
<dbReference type="InterPro" id="IPR037975">
    <property type="entry name" value="MyosinXI_CBD"/>
</dbReference>
<evidence type="ECO:0000313" key="3">
    <source>
        <dbReference type="Proteomes" id="UP001415857"/>
    </source>
</evidence>
<dbReference type="AlphaFoldDB" id="A0AAP0SCJ1"/>
<dbReference type="PANTHER" id="PTHR16027">
    <property type="entry name" value="DILUTE DOMAIN-CONTAINING PROTEIN YPR089W"/>
    <property type="match status" value="1"/>
</dbReference>
<dbReference type="CDD" id="cd15475">
    <property type="entry name" value="MyosinXI_CBD"/>
    <property type="match status" value="1"/>
</dbReference>
<sequence length="420" mass="47631">MENVGFSHGKPVAAITIYECLLQRNAFEAESSGVFERLIQMIRSTIEDQDSNDQLAYWLSNTSTLLFLIQQRLKAAGSTDATLHKKSPPSAFLFRRMTMPLTAYIMKSYGMIQNNLKMLGSFLSLRIWGFQLFPSFILAIAGLDVECQVEAKYPALHFEQQLAACVEKIYGIIRDNLKKELVLSLSLCIRAPWTSKGSVSGYGHSFGKDSPSSHWQSIIESLNAFHNKLKENSVPPILIQKIFTQVFSYINVQLFNSLLLHCECCKFINGEYLKAGLAKLELWCNQAKDEYAGSFWDELKHIRQAVGFLVKDQKYRISYNEITNDMCPILSVKQLYRICTLCRGDNYNTQGVSPDVISSMRLLMTRDSNNAVSRSFLLDDTSSISFSVSDLSNSLQEKDFSNVKPAEELLKNPAFRFLQE</sequence>